<dbReference type="CDD" id="cd18731">
    <property type="entry name" value="PIN_NgFitB-like"/>
    <property type="match status" value="1"/>
</dbReference>
<gene>
    <name evidence="8" type="primary">vapC</name>
    <name evidence="10" type="ORF">CDO81_07270</name>
</gene>
<evidence type="ECO:0000256" key="5">
    <source>
        <dbReference type="ARBA" id="ARBA00022801"/>
    </source>
</evidence>
<keyword evidence="5 8" id="KW-0378">Hydrolase</keyword>
<comment type="cofactor">
    <cofactor evidence="1 8">
        <name>Mg(2+)</name>
        <dbReference type="ChEBI" id="CHEBI:18420"/>
    </cofactor>
</comment>
<comment type="function">
    <text evidence="8">Toxic component of a toxin-antitoxin (TA) system. An RNase.</text>
</comment>
<dbReference type="AlphaFoldDB" id="A0A254N8Q4"/>
<keyword evidence="4 8" id="KW-0479">Metal-binding</keyword>
<dbReference type="InterPro" id="IPR022907">
    <property type="entry name" value="VapC_family"/>
</dbReference>
<evidence type="ECO:0000256" key="8">
    <source>
        <dbReference type="HAMAP-Rule" id="MF_00265"/>
    </source>
</evidence>
<dbReference type="GO" id="GO:0000287">
    <property type="term" value="F:magnesium ion binding"/>
    <property type="evidence" value="ECO:0007669"/>
    <property type="project" value="UniProtKB-UniRule"/>
</dbReference>
<dbReference type="GO" id="GO:0004540">
    <property type="term" value="F:RNA nuclease activity"/>
    <property type="evidence" value="ECO:0007669"/>
    <property type="project" value="InterPro"/>
</dbReference>
<evidence type="ECO:0000256" key="6">
    <source>
        <dbReference type="ARBA" id="ARBA00022842"/>
    </source>
</evidence>
<evidence type="ECO:0000259" key="9">
    <source>
        <dbReference type="Pfam" id="PF01850"/>
    </source>
</evidence>
<keyword evidence="8" id="KW-0800">Toxin</keyword>
<name>A0A254N8Q4_9BURK</name>
<dbReference type="SUPFAM" id="SSF88723">
    <property type="entry name" value="PIN domain-like"/>
    <property type="match status" value="1"/>
</dbReference>
<dbReference type="PANTHER" id="PTHR33653">
    <property type="entry name" value="RIBONUCLEASE VAPC2"/>
    <property type="match status" value="1"/>
</dbReference>
<dbReference type="RefSeq" id="WP_088482524.1">
    <property type="nucleotide sequence ID" value="NZ_NISI01000002.1"/>
</dbReference>
<feature type="binding site" evidence="8">
    <location>
        <position position="105"/>
    </location>
    <ligand>
        <name>Mg(2+)</name>
        <dbReference type="ChEBI" id="CHEBI:18420"/>
    </ligand>
</feature>
<keyword evidence="6 8" id="KW-0460">Magnesium</keyword>
<evidence type="ECO:0000256" key="3">
    <source>
        <dbReference type="ARBA" id="ARBA00022722"/>
    </source>
</evidence>
<comment type="similarity">
    <text evidence="7 8">Belongs to the PINc/VapC protein family.</text>
</comment>
<dbReference type="Gene3D" id="3.40.50.1010">
    <property type="entry name" value="5'-nuclease"/>
    <property type="match status" value="1"/>
</dbReference>
<evidence type="ECO:0000313" key="11">
    <source>
        <dbReference type="Proteomes" id="UP000197446"/>
    </source>
</evidence>
<organism evidence="10 11">
    <name type="scientific">Roseateles puraquae</name>
    <dbReference type="NCBI Taxonomy" id="431059"/>
    <lineage>
        <taxon>Bacteria</taxon>
        <taxon>Pseudomonadati</taxon>
        <taxon>Pseudomonadota</taxon>
        <taxon>Betaproteobacteria</taxon>
        <taxon>Burkholderiales</taxon>
        <taxon>Sphaerotilaceae</taxon>
        <taxon>Roseateles</taxon>
    </lineage>
</organism>
<dbReference type="PANTHER" id="PTHR33653:SF1">
    <property type="entry name" value="RIBONUCLEASE VAPC2"/>
    <property type="match status" value="1"/>
</dbReference>
<feature type="binding site" evidence="8">
    <location>
        <position position="6"/>
    </location>
    <ligand>
        <name>Mg(2+)</name>
        <dbReference type="ChEBI" id="CHEBI:18420"/>
    </ligand>
</feature>
<feature type="domain" description="PIN" evidence="9">
    <location>
        <begin position="4"/>
        <end position="125"/>
    </location>
</feature>
<dbReference type="HAMAP" id="MF_00265">
    <property type="entry name" value="VapC_Nob1"/>
    <property type="match status" value="1"/>
</dbReference>
<keyword evidence="3 8" id="KW-0540">Nuclease</keyword>
<sequence length="142" mass="15667">MKWLLDTNVLSELLRAAPDGHVLSWFSQRHAEALFVSAVTQAEMLYGAALLPRGRRRTQLEEQLQAMFDEDFARRVLPFDGQAAVAYAALVAGRRSAGQPISQFDAQIAAIALTHRATLVTRNVDDFDGCGLTVINPWQAVD</sequence>
<keyword evidence="2 8" id="KW-1277">Toxin-antitoxin system</keyword>
<keyword evidence="11" id="KW-1185">Reference proteome</keyword>
<dbReference type="OrthoDB" id="9804823at2"/>
<proteinExistence type="inferred from homology"/>
<evidence type="ECO:0000313" key="10">
    <source>
        <dbReference type="EMBL" id="OWR04386.1"/>
    </source>
</evidence>
<dbReference type="Pfam" id="PF01850">
    <property type="entry name" value="PIN"/>
    <property type="match status" value="1"/>
</dbReference>
<dbReference type="EC" id="3.1.-.-" evidence="8"/>
<reference evidence="10 11" key="1">
    <citation type="journal article" date="2007" name="Int. J. Syst. Evol. Microbiol.">
        <title>Description of Pelomonas aquatica sp. nov. and Pelomonas puraquae sp. nov., isolated from industrial and haemodialysis water.</title>
        <authorList>
            <person name="Gomila M."/>
            <person name="Bowien B."/>
            <person name="Falsen E."/>
            <person name="Moore E.R."/>
            <person name="Lalucat J."/>
        </authorList>
    </citation>
    <scope>NUCLEOTIDE SEQUENCE [LARGE SCALE GENOMIC DNA]</scope>
    <source>
        <strain evidence="10 11">CCUG 52769</strain>
    </source>
</reference>
<dbReference type="InterPro" id="IPR029060">
    <property type="entry name" value="PIN-like_dom_sf"/>
</dbReference>
<dbReference type="GO" id="GO:0090729">
    <property type="term" value="F:toxin activity"/>
    <property type="evidence" value="ECO:0007669"/>
    <property type="project" value="UniProtKB-KW"/>
</dbReference>
<evidence type="ECO:0000256" key="1">
    <source>
        <dbReference type="ARBA" id="ARBA00001946"/>
    </source>
</evidence>
<dbReference type="EMBL" id="NISI01000002">
    <property type="protein sequence ID" value="OWR04386.1"/>
    <property type="molecule type" value="Genomic_DNA"/>
</dbReference>
<dbReference type="InterPro" id="IPR002716">
    <property type="entry name" value="PIN_dom"/>
</dbReference>
<evidence type="ECO:0000256" key="2">
    <source>
        <dbReference type="ARBA" id="ARBA00022649"/>
    </source>
</evidence>
<dbReference type="InterPro" id="IPR050556">
    <property type="entry name" value="Type_II_TA_system_RNase"/>
</dbReference>
<evidence type="ECO:0000256" key="4">
    <source>
        <dbReference type="ARBA" id="ARBA00022723"/>
    </source>
</evidence>
<dbReference type="Proteomes" id="UP000197446">
    <property type="component" value="Unassembled WGS sequence"/>
</dbReference>
<comment type="caution">
    <text evidence="10">The sequence shown here is derived from an EMBL/GenBank/DDBJ whole genome shotgun (WGS) entry which is preliminary data.</text>
</comment>
<dbReference type="GO" id="GO:0016787">
    <property type="term" value="F:hydrolase activity"/>
    <property type="evidence" value="ECO:0007669"/>
    <property type="project" value="UniProtKB-KW"/>
</dbReference>
<protein>
    <recommendedName>
        <fullName evidence="8">Ribonuclease VapC</fullName>
        <shortName evidence="8">RNase VapC</shortName>
        <ecNumber evidence="8">3.1.-.-</ecNumber>
    </recommendedName>
    <alternativeName>
        <fullName evidence="8">Toxin VapC</fullName>
    </alternativeName>
</protein>
<accession>A0A254N8Q4</accession>
<evidence type="ECO:0000256" key="7">
    <source>
        <dbReference type="ARBA" id="ARBA00038093"/>
    </source>
</evidence>